<evidence type="ECO:0000256" key="1">
    <source>
        <dbReference type="ARBA" id="ARBA00004308"/>
    </source>
</evidence>
<keyword evidence="4 6" id="KW-1133">Transmembrane helix</keyword>
<accession>A0ABW4ZU09</accession>
<dbReference type="Proteomes" id="UP001597343">
    <property type="component" value="Unassembled WGS sequence"/>
</dbReference>
<evidence type="ECO:0000256" key="3">
    <source>
        <dbReference type="ARBA" id="ARBA00022692"/>
    </source>
</evidence>
<dbReference type="Pfam" id="PF04286">
    <property type="entry name" value="DUF445"/>
    <property type="match status" value="1"/>
</dbReference>
<dbReference type="PANTHER" id="PTHR35791:SF1">
    <property type="entry name" value="UPF0754 MEMBRANE PROTEIN YHEB"/>
    <property type="match status" value="1"/>
</dbReference>
<comment type="caution">
    <text evidence="7">The sequence shown here is derived from an EMBL/GenBank/DDBJ whole genome shotgun (WGS) entry which is preliminary data.</text>
</comment>
<reference evidence="8" key="1">
    <citation type="journal article" date="2019" name="Int. J. Syst. Evol. Microbiol.">
        <title>The Global Catalogue of Microorganisms (GCM) 10K type strain sequencing project: providing services to taxonomists for standard genome sequencing and annotation.</title>
        <authorList>
            <consortium name="The Broad Institute Genomics Platform"/>
            <consortium name="The Broad Institute Genome Sequencing Center for Infectious Disease"/>
            <person name="Wu L."/>
            <person name="Ma J."/>
        </authorList>
    </citation>
    <scope>NUCLEOTIDE SEQUENCE [LARGE SCALE GENOMIC DNA]</scope>
    <source>
        <strain evidence="8">CGMCC 1.13574</strain>
    </source>
</reference>
<dbReference type="InterPro" id="IPR007383">
    <property type="entry name" value="DUF445"/>
</dbReference>
<dbReference type="EMBL" id="JBHUIO010000005">
    <property type="protein sequence ID" value="MFD2169487.1"/>
    <property type="molecule type" value="Genomic_DNA"/>
</dbReference>
<evidence type="ECO:0000313" key="8">
    <source>
        <dbReference type="Proteomes" id="UP001597343"/>
    </source>
</evidence>
<feature type="transmembrane region" description="Helical" evidence="6">
    <location>
        <begin position="6"/>
        <end position="27"/>
    </location>
</feature>
<name>A0ABW4ZU09_9BACL</name>
<dbReference type="PANTHER" id="PTHR35791">
    <property type="entry name" value="UPF0754 MEMBRANE PROTEIN YHEB"/>
    <property type="match status" value="1"/>
</dbReference>
<evidence type="ECO:0000313" key="7">
    <source>
        <dbReference type="EMBL" id="MFD2169487.1"/>
    </source>
</evidence>
<proteinExistence type="inferred from homology"/>
<sequence length="449" mass="49361">MKMILISVGVGALIGLFTNWLAILMLFRPWKELRILGKRMPLTPGLIPRRQQELASKVGEVVEQDLLTPDGLAKSIKRPEVEEMVKQAGIKAIAQTLQETPTAGQLAQKLFGADFQVKVTDKLVDQAIGYLQSEAGRDKLERMAEGLFDHLKGALSSAEVRRKIAHSFAGPLHAQLMNGQLTWQDLLPTGTRQLVEDRLQAQVKPLLAGTSAWIEEPEVIAAIAEMLQEKVKSIPLLGPMAASFLSRERVAADIVPRIQAVIVSSAVQELVTERMLDRVARFWQQPIGSSLSSLSGDDLAALLEHLLEVALQRAESEAAATKEMFKSVLVSGLVESVNRESVAGLVGRIVEQLSAWSVRDFYIERTEQVDALLVKAWRYLRGELIEALPALIEALSIRKVVRDQVSSFPIPRLEALIRSVVNRELRMITLLGGVLGGVIGLVQALLVLI</sequence>
<keyword evidence="3 6" id="KW-0812">Transmembrane</keyword>
<evidence type="ECO:0000256" key="2">
    <source>
        <dbReference type="ARBA" id="ARBA00008053"/>
    </source>
</evidence>
<dbReference type="RefSeq" id="WP_386044676.1">
    <property type="nucleotide sequence ID" value="NZ_JBHUIO010000005.1"/>
</dbReference>
<feature type="transmembrane region" description="Helical" evidence="6">
    <location>
        <begin position="428"/>
        <end position="448"/>
    </location>
</feature>
<keyword evidence="5 6" id="KW-0472">Membrane</keyword>
<organism evidence="7 8">
    <name type="scientific">Tumebacillus lipolyticus</name>
    <dbReference type="NCBI Taxonomy" id="1280370"/>
    <lineage>
        <taxon>Bacteria</taxon>
        <taxon>Bacillati</taxon>
        <taxon>Bacillota</taxon>
        <taxon>Bacilli</taxon>
        <taxon>Bacillales</taxon>
        <taxon>Alicyclobacillaceae</taxon>
        <taxon>Tumebacillus</taxon>
    </lineage>
</organism>
<gene>
    <name evidence="7" type="ORF">ACFSOY_05715</name>
</gene>
<evidence type="ECO:0000256" key="5">
    <source>
        <dbReference type="ARBA" id="ARBA00023136"/>
    </source>
</evidence>
<comment type="similarity">
    <text evidence="2">Belongs to the UPF0754 family.</text>
</comment>
<protein>
    <submittedName>
        <fullName evidence="7">DUF445 family protein</fullName>
    </submittedName>
</protein>
<evidence type="ECO:0000256" key="4">
    <source>
        <dbReference type="ARBA" id="ARBA00022989"/>
    </source>
</evidence>
<keyword evidence="8" id="KW-1185">Reference proteome</keyword>
<evidence type="ECO:0000256" key="6">
    <source>
        <dbReference type="SAM" id="Phobius"/>
    </source>
</evidence>
<comment type="subcellular location">
    <subcellularLocation>
        <location evidence="1">Endomembrane system</location>
    </subcellularLocation>
</comment>